<evidence type="ECO:0000313" key="1">
    <source>
        <dbReference type="EMBL" id="KAK4816247.1"/>
    </source>
</evidence>
<accession>A0AAN7NHR9</accession>
<gene>
    <name evidence="1" type="ORF">QYF61_013655</name>
</gene>
<comment type="caution">
    <text evidence="1">The sequence shown here is derived from an EMBL/GenBank/DDBJ whole genome shotgun (WGS) entry which is preliminary data.</text>
</comment>
<protein>
    <submittedName>
        <fullName evidence="1">Uncharacterized protein</fullName>
    </submittedName>
</protein>
<dbReference type="Proteomes" id="UP001333110">
    <property type="component" value="Unassembled WGS sequence"/>
</dbReference>
<evidence type="ECO:0000313" key="2">
    <source>
        <dbReference type="Proteomes" id="UP001333110"/>
    </source>
</evidence>
<organism evidence="1 2">
    <name type="scientific">Mycteria americana</name>
    <name type="common">Wood stork</name>
    <dbReference type="NCBI Taxonomy" id="33587"/>
    <lineage>
        <taxon>Eukaryota</taxon>
        <taxon>Metazoa</taxon>
        <taxon>Chordata</taxon>
        <taxon>Craniata</taxon>
        <taxon>Vertebrata</taxon>
        <taxon>Euteleostomi</taxon>
        <taxon>Archelosauria</taxon>
        <taxon>Archosauria</taxon>
        <taxon>Dinosauria</taxon>
        <taxon>Saurischia</taxon>
        <taxon>Theropoda</taxon>
        <taxon>Coelurosauria</taxon>
        <taxon>Aves</taxon>
        <taxon>Neognathae</taxon>
        <taxon>Neoaves</taxon>
        <taxon>Aequornithes</taxon>
        <taxon>Ciconiiformes</taxon>
        <taxon>Ciconiidae</taxon>
        <taxon>Mycteria</taxon>
    </lineage>
</organism>
<reference evidence="1 2" key="1">
    <citation type="journal article" date="2023" name="J. Hered.">
        <title>Chromosome-level genome of the wood stork (Mycteria americana) provides insight into avian chromosome evolution.</title>
        <authorList>
            <person name="Flamio R. Jr."/>
            <person name="Ramstad K.M."/>
        </authorList>
    </citation>
    <scope>NUCLEOTIDE SEQUENCE [LARGE SCALE GENOMIC DNA]</scope>
    <source>
        <strain evidence="1">JAX WOST 10</strain>
    </source>
</reference>
<name>A0AAN7NHR9_MYCAM</name>
<sequence length="75" mass="8525">MTDGYNGIWSTVSNFGVPSTRKVIKWSKFSGGPLGWSYSWSTCSSRRELGMFRLEKRPLGRDLTAAFPRTEKYIA</sequence>
<proteinExistence type="predicted"/>
<keyword evidence="2" id="KW-1185">Reference proteome</keyword>
<dbReference type="EMBL" id="JAUNZN010000009">
    <property type="protein sequence ID" value="KAK4816247.1"/>
    <property type="molecule type" value="Genomic_DNA"/>
</dbReference>
<dbReference type="AlphaFoldDB" id="A0AAN7NHR9"/>